<feature type="region of interest" description="Disordered" evidence="1">
    <location>
        <begin position="205"/>
        <end position="225"/>
    </location>
</feature>
<sequence length="312" mass="34653">MDPLSITGGCLALVSTVGKTLLGVTAFVKNCREARTDLGSVTRELSELKLVLEVLGEDTKDGNDEAIPENVRTQISTIVSSCSDVLDRLTKVSEKHDGRLGPTRWAVEGKSEVSNLRQLLEGHRGALSLAIDTVALALTREIKKDTDIIREDTKDIKEDTTRILMEIERLRALLPQEALLQPANRSSSLVLQRYLDDLAGFHSERGRFPKRSPGSERLSETEQQDARNRLNRLKFMRILDKISEKLGATPPDLFDDSAFREGKAVDYPLLPGEEWRNPELQVTKELYEDGNARSRSRVPGTINAELAVPVAA</sequence>
<reference evidence="3" key="1">
    <citation type="journal article" date="2023" name="Mol. Phylogenet. Evol.">
        <title>Genome-scale phylogeny and comparative genomics of the fungal order Sordariales.</title>
        <authorList>
            <person name="Hensen N."/>
            <person name="Bonometti L."/>
            <person name="Westerberg I."/>
            <person name="Brannstrom I.O."/>
            <person name="Guillou S."/>
            <person name="Cros-Aarteil S."/>
            <person name="Calhoun S."/>
            <person name="Haridas S."/>
            <person name="Kuo A."/>
            <person name="Mondo S."/>
            <person name="Pangilinan J."/>
            <person name="Riley R."/>
            <person name="LaButti K."/>
            <person name="Andreopoulos B."/>
            <person name="Lipzen A."/>
            <person name="Chen C."/>
            <person name="Yan M."/>
            <person name="Daum C."/>
            <person name="Ng V."/>
            <person name="Clum A."/>
            <person name="Steindorff A."/>
            <person name="Ohm R.A."/>
            <person name="Martin F."/>
            <person name="Silar P."/>
            <person name="Natvig D.O."/>
            <person name="Lalanne C."/>
            <person name="Gautier V."/>
            <person name="Ament-Velasquez S.L."/>
            <person name="Kruys A."/>
            <person name="Hutchinson M.I."/>
            <person name="Powell A.J."/>
            <person name="Barry K."/>
            <person name="Miller A.N."/>
            <person name="Grigoriev I.V."/>
            <person name="Debuchy R."/>
            <person name="Gladieux P."/>
            <person name="Hiltunen Thoren M."/>
            <person name="Johannesson H."/>
        </authorList>
    </citation>
    <scope>NUCLEOTIDE SEQUENCE</scope>
    <source>
        <strain evidence="3">CBS 118394</strain>
    </source>
</reference>
<dbReference type="AlphaFoldDB" id="A0AAE0M7W7"/>
<organism evidence="3 4">
    <name type="scientific">Apodospora peruviana</name>
    <dbReference type="NCBI Taxonomy" id="516989"/>
    <lineage>
        <taxon>Eukaryota</taxon>
        <taxon>Fungi</taxon>
        <taxon>Dikarya</taxon>
        <taxon>Ascomycota</taxon>
        <taxon>Pezizomycotina</taxon>
        <taxon>Sordariomycetes</taxon>
        <taxon>Sordariomycetidae</taxon>
        <taxon>Sordariales</taxon>
        <taxon>Lasiosphaeriaceae</taxon>
        <taxon>Apodospora</taxon>
    </lineage>
</organism>
<reference evidence="3" key="2">
    <citation type="submission" date="2023-06" db="EMBL/GenBank/DDBJ databases">
        <authorList>
            <consortium name="Lawrence Berkeley National Laboratory"/>
            <person name="Haridas S."/>
            <person name="Hensen N."/>
            <person name="Bonometti L."/>
            <person name="Westerberg I."/>
            <person name="Brannstrom I.O."/>
            <person name="Guillou S."/>
            <person name="Cros-Aarteil S."/>
            <person name="Calhoun S."/>
            <person name="Kuo A."/>
            <person name="Mondo S."/>
            <person name="Pangilinan J."/>
            <person name="Riley R."/>
            <person name="Labutti K."/>
            <person name="Andreopoulos B."/>
            <person name="Lipzen A."/>
            <person name="Chen C."/>
            <person name="Yanf M."/>
            <person name="Daum C."/>
            <person name="Ng V."/>
            <person name="Clum A."/>
            <person name="Steindorff A."/>
            <person name="Ohm R."/>
            <person name="Martin F."/>
            <person name="Silar P."/>
            <person name="Natvig D."/>
            <person name="Lalanne C."/>
            <person name="Gautier V."/>
            <person name="Ament-Velasquez S.L."/>
            <person name="Kruys A."/>
            <person name="Hutchinson M.I."/>
            <person name="Powell A.J."/>
            <person name="Barry K."/>
            <person name="Miller A.N."/>
            <person name="Grigoriev I.V."/>
            <person name="Debuchy R."/>
            <person name="Gladieux P."/>
            <person name="Thoren M.H."/>
            <person name="Johannesson H."/>
        </authorList>
    </citation>
    <scope>NUCLEOTIDE SEQUENCE</scope>
    <source>
        <strain evidence="3">CBS 118394</strain>
    </source>
</reference>
<proteinExistence type="predicted"/>
<comment type="caution">
    <text evidence="3">The sequence shown here is derived from an EMBL/GenBank/DDBJ whole genome shotgun (WGS) entry which is preliminary data.</text>
</comment>
<dbReference type="InterPro" id="IPR031348">
    <property type="entry name" value="PigL_N"/>
</dbReference>
<name>A0AAE0M7W7_9PEZI</name>
<evidence type="ECO:0000313" key="4">
    <source>
        <dbReference type="Proteomes" id="UP001283341"/>
    </source>
</evidence>
<protein>
    <recommendedName>
        <fullName evidence="2">Azaphilone pigments biosynthesis cluster protein L N-terminal domain-containing protein</fullName>
    </recommendedName>
</protein>
<evidence type="ECO:0000256" key="1">
    <source>
        <dbReference type="SAM" id="MobiDB-lite"/>
    </source>
</evidence>
<accession>A0AAE0M7W7</accession>
<evidence type="ECO:0000259" key="2">
    <source>
        <dbReference type="Pfam" id="PF17111"/>
    </source>
</evidence>
<evidence type="ECO:0000313" key="3">
    <source>
        <dbReference type="EMBL" id="KAK3321828.1"/>
    </source>
</evidence>
<dbReference type="Proteomes" id="UP001283341">
    <property type="component" value="Unassembled WGS sequence"/>
</dbReference>
<dbReference type="EMBL" id="JAUEDM010000003">
    <property type="protein sequence ID" value="KAK3321828.1"/>
    <property type="molecule type" value="Genomic_DNA"/>
</dbReference>
<dbReference type="Pfam" id="PF17111">
    <property type="entry name" value="PigL_N"/>
    <property type="match status" value="1"/>
</dbReference>
<gene>
    <name evidence="3" type="ORF">B0H66DRAFT_181597</name>
</gene>
<keyword evidence="4" id="KW-1185">Reference proteome</keyword>
<feature type="domain" description="Azaphilone pigments biosynthesis cluster protein L N-terminal" evidence="2">
    <location>
        <begin position="1"/>
        <end position="171"/>
    </location>
</feature>